<reference evidence="5" key="1">
    <citation type="submission" date="2025-08" db="UniProtKB">
        <authorList>
            <consortium name="Ensembl"/>
        </authorList>
    </citation>
    <scope>IDENTIFICATION</scope>
</reference>
<feature type="compositionally biased region" description="Basic residues" evidence="4">
    <location>
        <begin position="1"/>
        <end position="11"/>
    </location>
</feature>
<comment type="similarity">
    <text evidence="1">Belongs to the BASP1 family.</text>
</comment>
<dbReference type="Ensembl" id="ENSCLMT00005035247.1">
    <property type="protein sequence ID" value="ENSCLMP00005033856.1"/>
    <property type="gene ID" value="ENSCLMG00005016216.1"/>
</dbReference>
<name>A0A8C2ZX63_CYCLU</name>
<dbReference type="InterPro" id="IPR008408">
    <property type="entry name" value="BASP1"/>
</dbReference>
<dbReference type="PANTHER" id="PTHR23212:SF0">
    <property type="entry name" value="BRAIN ACID SOLUBLE PROTEIN 1"/>
    <property type="match status" value="1"/>
</dbReference>
<dbReference type="PANTHER" id="PTHR23212">
    <property type="entry name" value="BRAIN ACID SOLUBLE PROTEIN 1"/>
    <property type="match status" value="1"/>
</dbReference>
<keyword evidence="3" id="KW-0449">Lipoprotein</keyword>
<feature type="region of interest" description="Disordered" evidence="4">
    <location>
        <begin position="1"/>
        <end position="74"/>
    </location>
</feature>
<proteinExistence type="inferred from homology"/>
<evidence type="ECO:0000256" key="1">
    <source>
        <dbReference type="ARBA" id="ARBA00010268"/>
    </source>
</evidence>
<evidence type="ECO:0000256" key="4">
    <source>
        <dbReference type="SAM" id="MobiDB-lite"/>
    </source>
</evidence>
<dbReference type="Pfam" id="PF05466">
    <property type="entry name" value="BASP1"/>
    <property type="match status" value="1"/>
</dbReference>
<feature type="compositionally biased region" description="Basic and acidic residues" evidence="4">
    <location>
        <begin position="35"/>
        <end position="74"/>
    </location>
</feature>
<evidence type="ECO:0008006" key="7">
    <source>
        <dbReference type="Google" id="ProtNLM"/>
    </source>
</evidence>
<evidence type="ECO:0000313" key="5">
    <source>
        <dbReference type="Ensembl" id="ENSCLMP00005033856.1"/>
    </source>
</evidence>
<evidence type="ECO:0000256" key="2">
    <source>
        <dbReference type="ARBA" id="ARBA00022707"/>
    </source>
</evidence>
<feature type="compositionally biased region" description="Basic and acidic residues" evidence="4">
    <location>
        <begin position="15"/>
        <end position="25"/>
    </location>
</feature>
<protein>
    <recommendedName>
        <fullName evidence="7">Brain acid soluble protein 1</fullName>
    </recommendedName>
</protein>
<dbReference type="Proteomes" id="UP000694565">
    <property type="component" value="Unplaced"/>
</dbReference>
<keyword evidence="6" id="KW-1185">Reference proteome</keyword>
<reference evidence="5" key="2">
    <citation type="submission" date="2025-09" db="UniProtKB">
        <authorList>
            <consortium name="Ensembl"/>
        </authorList>
    </citation>
    <scope>IDENTIFICATION</scope>
</reference>
<accession>A0A8C2ZX63</accession>
<sequence length="113" mass="12079">MGGKLSKKKKGYNVNDDKAKDKDATAEGASAEESEAPKDGKDEAPAAGDAKEVANDTAAKEAPADAAAPKEEEEKNLCGFQNINIWGKKRDLKVLLLVPFLTPKRSLNLLNLL</sequence>
<dbReference type="GeneTree" id="ENSGT01030000235074"/>
<evidence type="ECO:0000313" key="6">
    <source>
        <dbReference type="Proteomes" id="UP000694565"/>
    </source>
</evidence>
<organism evidence="5 6">
    <name type="scientific">Cyclopterus lumpus</name>
    <name type="common">Lumpsucker</name>
    <dbReference type="NCBI Taxonomy" id="8103"/>
    <lineage>
        <taxon>Eukaryota</taxon>
        <taxon>Metazoa</taxon>
        <taxon>Chordata</taxon>
        <taxon>Craniata</taxon>
        <taxon>Vertebrata</taxon>
        <taxon>Euteleostomi</taxon>
        <taxon>Actinopterygii</taxon>
        <taxon>Neopterygii</taxon>
        <taxon>Teleostei</taxon>
        <taxon>Neoteleostei</taxon>
        <taxon>Acanthomorphata</taxon>
        <taxon>Eupercaria</taxon>
        <taxon>Perciformes</taxon>
        <taxon>Cottioidei</taxon>
        <taxon>Cottales</taxon>
        <taxon>Cyclopteridae</taxon>
        <taxon>Cyclopterus</taxon>
    </lineage>
</organism>
<evidence type="ECO:0000256" key="3">
    <source>
        <dbReference type="ARBA" id="ARBA00023288"/>
    </source>
</evidence>
<dbReference type="AlphaFoldDB" id="A0A8C2ZX63"/>
<keyword evidence="2" id="KW-0519">Myristate</keyword>